<keyword evidence="3" id="KW-1185">Reference proteome</keyword>
<feature type="region of interest" description="Disordered" evidence="1">
    <location>
        <begin position="165"/>
        <end position="218"/>
    </location>
</feature>
<protein>
    <submittedName>
        <fullName evidence="2">Uncharacterized protein</fullName>
    </submittedName>
</protein>
<organism evidence="2 3">
    <name type="scientific">Streptomyces thermolilacinus SPC6</name>
    <dbReference type="NCBI Taxonomy" id="1306406"/>
    <lineage>
        <taxon>Bacteria</taxon>
        <taxon>Bacillati</taxon>
        <taxon>Actinomycetota</taxon>
        <taxon>Actinomycetes</taxon>
        <taxon>Kitasatosporales</taxon>
        <taxon>Streptomycetaceae</taxon>
        <taxon>Streptomyces</taxon>
    </lineage>
</organism>
<proteinExistence type="predicted"/>
<feature type="compositionally biased region" description="Pro residues" evidence="1">
    <location>
        <begin position="179"/>
        <end position="196"/>
    </location>
</feature>
<evidence type="ECO:0000313" key="3">
    <source>
        <dbReference type="Proteomes" id="UP000095329"/>
    </source>
</evidence>
<evidence type="ECO:0000313" key="2">
    <source>
        <dbReference type="EMBL" id="OEJ98002.1"/>
    </source>
</evidence>
<comment type="caution">
    <text evidence="2">The sequence shown here is derived from an EMBL/GenBank/DDBJ whole genome shotgun (WGS) entry which is preliminary data.</text>
</comment>
<dbReference type="Proteomes" id="UP000095329">
    <property type="component" value="Unassembled WGS sequence"/>
</dbReference>
<gene>
    <name evidence="2" type="ORF">J116_011615</name>
</gene>
<dbReference type="RefSeq" id="WP_028963943.1">
    <property type="nucleotide sequence ID" value="NZ_ASHX02000001.1"/>
</dbReference>
<dbReference type="eggNOG" id="COG3087">
    <property type="taxonomic scope" value="Bacteria"/>
</dbReference>
<name>A0A1D3E095_9ACTN</name>
<dbReference type="EMBL" id="ASHX02000001">
    <property type="protein sequence ID" value="OEJ98002.1"/>
    <property type="molecule type" value="Genomic_DNA"/>
</dbReference>
<accession>A0A1D3E095</accession>
<reference evidence="2 3" key="1">
    <citation type="journal article" date="2013" name="Genome Announc.">
        <title>Genome Sequence of Streptomyces violaceusniger Strain SPC6, a Halotolerant Streptomycete That Exhibits Rapid Growth and Development.</title>
        <authorList>
            <person name="Chen X."/>
            <person name="Zhang B."/>
            <person name="Zhang W."/>
            <person name="Wu X."/>
            <person name="Zhang M."/>
            <person name="Chen T."/>
            <person name="Liu G."/>
            <person name="Dyson P."/>
        </authorList>
    </citation>
    <scope>NUCLEOTIDE SEQUENCE [LARGE SCALE GENOMIC DNA]</scope>
    <source>
        <strain evidence="2 3">SPC6</strain>
    </source>
</reference>
<dbReference type="AlphaFoldDB" id="A0A1D3E095"/>
<evidence type="ECO:0000256" key="1">
    <source>
        <dbReference type="SAM" id="MobiDB-lite"/>
    </source>
</evidence>
<sequence length="218" mass="22673">MAFSADELRVLRRALGHALHPTPLADEDVRDCLRLAQAVDEAARESGRMRSFVLADLARYRAALPGAAPGYLELLRDALTAGYDPGPADLAALRSLRTAPAAAALLARCEELAERSVRARLAGRHVPAPAAAPASTAPAAPAAAARPAVAIPAPAASRTRLLVLQGGRAGEGAEEPRRPQPPKPSAPSPAGRPVPKPSEVFPPRRRPAPPPSEKRVAG</sequence>
<dbReference type="STRING" id="1306406.J116_011615"/>